<proteinExistence type="predicted"/>
<evidence type="ECO:0000313" key="2">
    <source>
        <dbReference type="EMBL" id="GFN01956.1"/>
    </source>
</evidence>
<dbReference type="InterPro" id="IPR015813">
    <property type="entry name" value="Pyrv/PenolPyrv_kinase-like_dom"/>
</dbReference>
<dbReference type="Gene3D" id="3.20.20.60">
    <property type="entry name" value="Phosphoenolpyruvate-binding domains"/>
    <property type="match status" value="1"/>
</dbReference>
<dbReference type="EMBL" id="BLWD01000001">
    <property type="protein sequence ID" value="GFN01956.1"/>
    <property type="molecule type" value="Genomic_DNA"/>
</dbReference>
<comment type="caution">
    <text evidence="2">The sequence shown here is derived from an EMBL/GenBank/DDBJ whole genome shotgun (WGS) entry which is preliminary data.</text>
</comment>
<dbReference type="GO" id="GO:0003824">
    <property type="term" value="F:catalytic activity"/>
    <property type="evidence" value="ECO:0007669"/>
    <property type="project" value="InterPro"/>
</dbReference>
<dbReference type="SUPFAM" id="SSF51621">
    <property type="entry name" value="Phosphoenolpyruvate/pyruvate domain"/>
    <property type="match status" value="1"/>
</dbReference>
<reference evidence="2 3" key="1">
    <citation type="submission" date="2020-05" db="EMBL/GenBank/DDBJ databases">
        <title>Whole genome shotgun sequence of Streptomyces microflavus NBRC 13062.</title>
        <authorList>
            <person name="Komaki H."/>
            <person name="Tamura T."/>
        </authorList>
    </citation>
    <scope>NUCLEOTIDE SEQUENCE [LARGE SCALE GENOMIC DNA]</scope>
    <source>
        <strain evidence="2 3">NBRC 13062</strain>
    </source>
</reference>
<dbReference type="AlphaFoldDB" id="A0A7J0CHM0"/>
<dbReference type="PANTHER" id="PTHR42905">
    <property type="entry name" value="PHOSPHOENOLPYRUVATE CARBOXYLASE"/>
    <property type="match status" value="1"/>
</dbReference>
<feature type="compositionally biased region" description="Polar residues" evidence="1">
    <location>
        <begin position="8"/>
        <end position="19"/>
    </location>
</feature>
<protein>
    <submittedName>
        <fullName evidence="2">Uncharacterized protein</fullName>
    </submittedName>
</protein>
<accession>A0A7J0CHM0</accession>
<name>A0A7J0CHM0_STRMI</name>
<evidence type="ECO:0000256" key="1">
    <source>
        <dbReference type="SAM" id="MobiDB-lite"/>
    </source>
</evidence>
<feature type="region of interest" description="Disordered" evidence="1">
    <location>
        <begin position="1"/>
        <end position="22"/>
    </location>
</feature>
<organism evidence="2 3">
    <name type="scientific">Streptomyces microflavus</name>
    <name type="common">Streptomyces lipmanii</name>
    <dbReference type="NCBI Taxonomy" id="1919"/>
    <lineage>
        <taxon>Bacteria</taxon>
        <taxon>Bacillati</taxon>
        <taxon>Actinomycetota</taxon>
        <taxon>Actinomycetes</taxon>
        <taxon>Kitasatosporales</taxon>
        <taxon>Streptomycetaceae</taxon>
        <taxon>Streptomyces</taxon>
    </lineage>
</organism>
<sequence>MTYMDEAGTTQGWHGSSGATEHRVRRLGATTRALAEARTDPDFVLIARTDAIATEGLDAAIERAHAHAEAGADVIFVEAPEMRQTSARKLFGQAADHCPPRSTPEVVRRAATSGAPPSTNAREFTPASRVTSFPAPGPYPHPSAASALASSPTSPASPFLCHT</sequence>
<gene>
    <name evidence="2" type="ORF">Smic_05120</name>
</gene>
<dbReference type="PANTHER" id="PTHR42905:SF5">
    <property type="entry name" value="CARBOXYVINYL-CARBOXYPHOSPHONATE PHOSPHORYLMUTASE, CHLOROPLASTIC"/>
    <property type="match status" value="1"/>
</dbReference>
<dbReference type="InterPro" id="IPR040442">
    <property type="entry name" value="Pyrv_kinase-like_dom_sf"/>
</dbReference>
<feature type="region of interest" description="Disordered" evidence="1">
    <location>
        <begin position="111"/>
        <end position="163"/>
    </location>
</feature>
<dbReference type="Proteomes" id="UP000498740">
    <property type="component" value="Unassembled WGS sequence"/>
</dbReference>
<feature type="compositionally biased region" description="Low complexity" evidence="1">
    <location>
        <begin position="142"/>
        <end position="163"/>
    </location>
</feature>
<dbReference type="RefSeq" id="WP_388420818.1">
    <property type="nucleotide sequence ID" value="NZ_CP108588.1"/>
</dbReference>
<dbReference type="Pfam" id="PF13714">
    <property type="entry name" value="PEP_mutase"/>
    <property type="match status" value="1"/>
</dbReference>
<evidence type="ECO:0000313" key="3">
    <source>
        <dbReference type="Proteomes" id="UP000498740"/>
    </source>
</evidence>